<feature type="compositionally biased region" description="Basic and acidic residues" evidence="1">
    <location>
        <begin position="133"/>
        <end position="149"/>
    </location>
</feature>
<keyword evidence="3" id="KW-1185">Reference proteome</keyword>
<evidence type="ECO:0000313" key="3">
    <source>
        <dbReference type="Proteomes" id="UP000053424"/>
    </source>
</evidence>
<name>A0A0C3BV24_HEBCY</name>
<feature type="region of interest" description="Disordered" evidence="1">
    <location>
        <begin position="117"/>
        <end position="169"/>
    </location>
</feature>
<organism evidence="2 3">
    <name type="scientific">Hebeloma cylindrosporum</name>
    <dbReference type="NCBI Taxonomy" id="76867"/>
    <lineage>
        <taxon>Eukaryota</taxon>
        <taxon>Fungi</taxon>
        <taxon>Dikarya</taxon>
        <taxon>Basidiomycota</taxon>
        <taxon>Agaricomycotina</taxon>
        <taxon>Agaricomycetes</taxon>
        <taxon>Agaricomycetidae</taxon>
        <taxon>Agaricales</taxon>
        <taxon>Agaricineae</taxon>
        <taxon>Hymenogastraceae</taxon>
        <taxon>Hebeloma</taxon>
    </lineage>
</organism>
<protein>
    <submittedName>
        <fullName evidence="2">Uncharacterized protein</fullName>
    </submittedName>
</protein>
<accession>A0A0C3BV24</accession>
<feature type="region of interest" description="Disordered" evidence="1">
    <location>
        <begin position="1"/>
        <end position="25"/>
    </location>
</feature>
<reference evidence="3" key="2">
    <citation type="submission" date="2015-01" db="EMBL/GenBank/DDBJ databases">
        <title>Evolutionary Origins and Diversification of the Mycorrhizal Mutualists.</title>
        <authorList>
            <consortium name="DOE Joint Genome Institute"/>
            <consortium name="Mycorrhizal Genomics Consortium"/>
            <person name="Kohler A."/>
            <person name="Kuo A."/>
            <person name="Nagy L.G."/>
            <person name="Floudas D."/>
            <person name="Copeland A."/>
            <person name="Barry K.W."/>
            <person name="Cichocki N."/>
            <person name="Veneault-Fourrey C."/>
            <person name="LaButti K."/>
            <person name="Lindquist E.A."/>
            <person name="Lipzen A."/>
            <person name="Lundell T."/>
            <person name="Morin E."/>
            <person name="Murat C."/>
            <person name="Riley R."/>
            <person name="Ohm R."/>
            <person name="Sun H."/>
            <person name="Tunlid A."/>
            <person name="Henrissat B."/>
            <person name="Grigoriev I.V."/>
            <person name="Hibbett D.S."/>
            <person name="Martin F."/>
        </authorList>
    </citation>
    <scope>NUCLEOTIDE SEQUENCE [LARGE SCALE GENOMIC DNA]</scope>
    <source>
        <strain evidence="3">h7</strain>
    </source>
</reference>
<sequence>MKKEWMVTTGQEDGGHDRGIGGAGKNTRISAIITILSPENDKGFPDTNLPSKQPTRVYHITRSSLAECPSNIVESKTAPEKTKLPIWILQPRGDQETPNPENRGPQLMLAPIFQYQGVSRTREDSSRSSNRCQEYHPSYKKESGEKRAPMEQADLAGGEVCAAESRQTV</sequence>
<proteinExistence type="predicted"/>
<gene>
    <name evidence="2" type="ORF">M413DRAFT_32650</name>
</gene>
<dbReference type="AlphaFoldDB" id="A0A0C3BV24"/>
<reference evidence="2 3" key="1">
    <citation type="submission" date="2014-04" db="EMBL/GenBank/DDBJ databases">
        <authorList>
            <consortium name="DOE Joint Genome Institute"/>
            <person name="Kuo A."/>
            <person name="Gay G."/>
            <person name="Dore J."/>
            <person name="Kohler A."/>
            <person name="Nagy L.G."/>
            <person name="Floudas D."/>
            <person name="Copeland A."/>
            <person name="Barry K.W."/>
            <person name="Cichocki N."/>
            <person name="Veneault-Fourrey C."/>
            <person name="LaButti K."/>
            <person name="Lindquist E.A."/>
            <person name="Lipzen A."/>
            <person name="Lundell T."/>
            <person name="Morin E."/>
            <person name="Murat C."/>
            <person name="Sun H."/>
            <person name="Tunlid A."/>
            <person name="Henrissat B."/>
            <person name="Grigoriev I.V."/>
            <person name="Hibbett D.S."/>
            <person name="Martin F."/>
            <person name="Nordberg H.P."/>
            <person name="Cantor M.N."/>
            <person name="Hua S.X."/>
        </authorList>
    </citation>
    <scope>NUCLEOTIDE SEQUENCE [LARGE SCALE GENOMIC DNA]</scope>
    <source>
        <strain evidence="3">h7</strain>
    </source>
</reference>
<dbReference type="Proteomes" id="UP000053424">
    <property type="component" value="Unassembled WGS sequence"/>
</dbReference>
<evidence type="ECO:0000313" key="2">
    <source>
        <dbReference type="EMBL" id="KIM35236.1"/>
    </source>
</evidence>
<evidence type="ECO:0000256" key="1">
    <source>
        <dbReference type="SAM" id="MobiDB-lite"/>
    </source>
</evidence>
<dbReference type="HOGENOM" id="CLU_1578716_0_0_1"/>
<dbReference type="EMBL" id="KN831826">
    <property type="protein sequence ID" value="KIM35236.1"/>
    <property type="molecule type" value="Genomic_DNA"/>
</dbReference>